<evidence type="ECO:0000313" key="1">
    <source>
        <dbReference type="EMBL" id="KAH7865928.1"/>
    </source>
</evidence>
<evidence type="ECO:0000313" key="2">
    <source>
        <dbReference type="Proteomes" id="UP000828048"/>
    </source>
</evidence>
<protein>
    <submittedName>
        <fullName evidence="1">Uncharacterized protein</fullName>
    </submittedName>
</protein>
<comment type="caution">
    <text evidence="1">The sequence shown here is derived from an EMBL/GenBank/DDBJ whole genome shotgun (WGS) entry which is preliminary data.</text>
</comment>
<keyword evidence="2" id="KW-1185">Reference proteome</keyword>
<accession>A0ACB7ZJP3</accession>
<gene>
    <name evidence="1" type="ORF">Vadar_013246</name>
</gene>
<sequence>MEFKAPTIHRLLLIFVRLLLVLVLACLMFAMEKTAGDLQNSGPSGEHPPLPPIQYVSHEDNTKKGENNKDEDDSSLSNLFELTEEPSVEQNKVQSCGVPELQCQPCPPSVFECPLTLEPEAFKELKNNLGPVIRQRLMELLEKTRIVESAFEVVHTIDMLKLLDESNSEFNVVREHMHNGAQRLRDASHKILENKQRPQYVS</sequence>
<dbReference type="Proteomes" id="UP000828048">
    <property type="component" value="Chromosome 9"/>
</dbReference>
<name>A0ACB7ZJP3_9ERIC</name>
<organism evidence="1 2">
    <name type="scientific">Vaccinium darrowii</name>
    <dbReference type="NCBI Taxonomy" id="229202"/>
    <lineage>
        <taxon>Eukaryota</taxon>
        <taxon>Viridiplantae</taxon>
        <taxon>Streptophyta</taxon>
        <taxon>Embryophyta</taxon>
        <taxon>Tracheophyta</taxon>
        <taxon>Spermatophyta</taxon>
        <taxon>Magnoliopsida</taxon>
        <taxon>eudicotyledons</taxon>
        <taxon>Gunneridae</taxon>
        <taxon>Pentapetalae</taxon>
        <taxon>asterids</taxon>
        <taxon>Ericales</taxon>
        <taxon>Ericaceae</taxon>
        <taxon>Vaccinioideae</taxon>
        <taxon>Vaccinieae</taxon>
        <taxon>Vaccinium</taxon>
    </lineage>
</organism>
<dbReference type="EMBL" id="CM037159">
    <property type="protein sequence ID" value="KAH7865928.1"/>
    <property type="molecule type" value="Genomic_DNA"/>
</dbReference>
<proteinExistence type="predicted"/>
<reference evidence="1 2" key="1">
    <citation type="journal article" date="2021" name="Hortic Res">
        <title>High-quality reference genome and annotation aids understanding of berry development for evergreen blueberry (Vaccinium darrowii).</title>
        <authorList>
            <person name="Yu J."/>
            <person name="Hulse-Kemp A.M."/>
            <person name="Babiker E."/>
            <person name="Staton M."/>
        </authorList>
    </citation>
    <scope>NUCLEOTIDE SEQUENCE [LARGE SCALE GENOMIC DNA]</scope>
    <source>
        <strain evidence="2">cv. NJ 8807/NJ 8810</strain>
        <tissue evidence="1">Young leaf</tissue>
    </source>
</reference>